<reference evidence="3" key="1">
    <citation type="journal article" date="2023" name="GigaByte">
        <title>Genome assembly of the bearded iris, Iris pallida Lam.</title>
        <authorList>
            <person name="Bruccoleri R.E."/>
            <person name="Oakeley E.J."/>
            <person name="Faust A.M.E."/>
            <person name="Altorfer M."/>
            <person name="Dessus-Babus S."/>
            <person name="Burckhardt D."/>
            <person name="Oertli M."/>
            <person name="Naumann U."/>
            <person name="Petersen F."/>
            <person name="Wong J."/>
        </authorList>
    </citation>
    <scope>NUCLEOTIDE SEQUENCE</scope>
    <source>
        <strain evidence="3">GSM-AAB239-AS_SAM_17_03QT</strain>
    </source>
</reference>
<feature type="domain" description="BSD" evidence="2">
    <location>
        <begin position="154"/>
        <end position="197"/>
    </location>
</feature>
<proteinExistence type="predicted"/>
<sequence length="385" mass="43388">MLYSNNYLLPSYSYFLLPDSSSAMARGLRGVKDDLSEIGRHLLDIACFLSPLFTTTYADSPPSSPHSPNPNSRDSRPGDLPEAGGVFRSGMSRLSSVFRRPGVGKERDSGGRGGGLGGVREEVVGFVRDLVKCPESWVEFPFPVDDHFDMSLDQKEHIATAERLTPSLAALRISLCPSFMNEESFWKIYFTLLHPKLNKHESEFLSTQQARHLIVEEMHMNLMKKMQDRESKSHIPVAENSSLIMSSKVCEIEEEDSEVPAPLPSTETTSLQYIDRWFERSVPGEMDASTYNRPQVSSKDKSEADDDSIVMLKKYKSSSSFEAASLGNSPFSSYERLQLLENTYSQDYHEKPHRKLQSKQSTDEEKSSWHNAGEDSSDFEIVDRS</sequence>
<protein>
    <recommendedName>
        <fullName evidence="2">BSD domain-containing protein</fullName>
    </recommendedName>
</protein>
<dbReference type="PROSITE" id="PS50858">
    <property type="entry name" value="BSD"/>
    <property type="match status" value="1"/>
</dbReference>
<dbReference type="Gene3D" id="1.10.3970.10">
    <property type="entry name" value="BSD domain"/>
    <property type="match status" value="1"/>
</dbReference>
<feature type="compositionally biased region" description="Acidic residues" evidence="1">
    <location>
        <begin position="375"/>
        <end position="385"/>
    </location>
</feature>
<accession>A0AAX6GDS7</accession>
<dbReference type="InterPro" id="IPR005607">
    <property type="entry name" value="BSD_dom"/>
</dbReference>
<dbReference type="AlphaFoldDB" id="A0AAX6GDS7"/>
<comment type="caution">
    <text evidence="3">The sequence shown here is derived from an EMBL/GenBank/DDBJ whole genome shotgun (WGS) entry which is preliminary data.</text>
</comment>
<evidence type="ECO:0000313" key="3">
    <source>
        <dbReference type="EMBL" id="KAJ6826475.1"/>
    </source>
</evidence>
<feature type="region of interest" description="Disordered" evidence="1">
    <location>
        <begin position="285"/>
        <end position="305"/>
    </location>
</feature>
<dbReference type="Pfam" id="PF03909">
    <property type="entry name" value="BSD"/>
    <property type="match status" value="1"/>
</dbReference>
<dbReference type="EMBL" id="JANAVB010020998">
    <property type="protein sequence ID" value="KAJ6826475.1"/>
    <property type="molecule type" value="Genomic_DNA"/>
</dbReference>
<dbReference type="PANTHER" id="PTHR31923:SF4">
    <property type="entry name" value="BSD DOMAIN-CONTAINING PROTEIN"/>
    <property type="match status" value="1"/>
</dbReference>
<dbReference type="InterPro" id="IPR035925">
    <property type="entry name" value="BSD_dom_sf"/>
</dbReference>
<feature type="region of interest" description="Disordered" evidence="1">
    <location>
        <begin position="343"/>
        <end position="385"/>
    </location>
</feature>
<dbReference type="SMART" id="SM00751">
    <property type="entry name" value="BSD"/>
    <property type="match status" value="1"/>
</dbReference>
<keyword evidence="4" id="KW-1185">Reference proteome</keyword>
<gene>
    <name evidence="3" type="ORF">M6B38_371880</name>
</gene>
<name>A0AAX6GDS7_IRIPA</name>
<dbReference type="SUPFAM" id="SSF140383">
    <property type="entry name" value="BSD domain-like"/>
    <property type="match status" value="1"/>
</dbReference>
<reference evidence="3" key="2">
    <citation type="submission" date="2023-04" db="EMBL/GenBank/DDBJ databases">
        <authorList>
            <person name="Bruccoleri R.E."/>
            <person name="Oakeley E.J."/>
            <person name="Faust A.-M."/>
            <person name="Dessus-Babus S."/>
            <person name="Altorfer M."/>
            <person name="Burckhardt D."/>
            <person name="Oertli M."/>
            <person name="Naumann U."/>
            <person name="Petersen F."/>
            <person name="Wong J."/>
        </authorList>
    </citation>
    <scope>NUCLEOTIDE SEQUENCE</scope>
    <source>
        <strain evidence="3">GSM-AAB239-AS_SAM_17_03QT</strain>
        <tissue evidence="3">Leaf</tissue>
    </source>
</reference>
<organism evidence="3 4">
    <name type="scientific">Iris pallida</name>
    <name type="common">Sweet iris</name>
    <dbReference type="NCBI Taxonomy" id="29817"/>
    <lineage>
        <taxon>Eukaryota</taxon>
        <taxon>Viridiplantae</taxon>
        <taxon>Streptophyta</taxon>
        <taxon>Embryophyta</taxon>
        <taxon>Tracheophyta</taxon>
        <taxon>Spermatophyta</taxon>
        <taxon>Magnoliopsida</taxon>
        <taxon>Liliopsida</taxon>
        <taxon>Asparagales</taxon>
        <taxon>Iridaceae</taxon>
        <taxon>Iridoideae</taxon>
        <taxon>Irideae</taxon>
        <taxon>Iris</taxon>
    </lineage>
</organism>
<feature type="region of interest" description="Disordered" evidence="1">
    <location>
        <begin position="58"/>
        <end position="87"/>
    </location>
</feature>
<evidence type="ECO:0000313" key="4">
    <source>
        <dbReference type="Proteomes" id="UP001140949"/>
    </source>
</evidence>
<evidence type="ECO:0000259" key="2">
    <source>
        <dbReference type="PROSITE" id="PS50858"/>
    </source>
</evidence>
<dbReference type="Proteomes" id="UP001140949">
    <property type="component" value="Unassembled WGS sequence"/>
</dbReference>
<evidence type="ECO:0000256" key="1">
    <source>
        <dbReference type="SAM" id="MobiDB-lite"/>
    </source>
</evidence>
<dbReference type="PANTHER" id="PTHR31923">
    <property type="entry name" value="BSD DOMAIN-CONTAINING PROTEIN"/>
    <property type="match status" value="1"/>
</dbReference>